<keyword evidence="1" id="KW-0812">Transmembrane</keyword>
<keyword evidence="1" id="KW-0472">Membrane</keyword>
<keyword evidence="1" id="KW-1133">Transmembrane helix</keyword>
<evidence type="ECO:0000313" key="2">
    <source>
        <dbReference type="EMBL" id="ABG51006.1"/>
    </source>
</evidence>
<dbReference type="AlphaFoldDB" id="Q114R8"/>
<accession>Q114R8</accession>
<dbReference type="STRING" id="203124.Tery_1746"/>
<gene>
    <name evidence="2" type="ordered locus">Tery_1746</name>
</gene>
<name>Q114R8_TRIEI</name>
<dbReference type="HOGENOM" id="CLU_2572874_0_0_3"/>
<reference evidence="2" key="1">
    <citation type="submission" date="2006-06" db="EMBL/GenBank/DDBJ databases">
        <title>Complete sequence of Trichodesmium erythraeum IMS101.</title>
        <authorList>
            <consortium name="US DOE Joint Genome Institute"/>
            <person name="Copeland A."/>
            <person name="Lucas S."/>
            <person name="Lapidus A."/>
            <person name="Barry K."/>
            <person name="Detter J.C."/>
            <person name="Glavina del Rio T."/>
            <person name="Hammon N."/>
            <person name="Israni S."/>
            <person name="Dalin E."/>
            <person name="Tice H."/>
            <person name="Pitluck S."/>
            <person name="Kiss H."/>
            <person name="Munk A.C."/>
            <person name="Brettin T."/>
            <person name="Bruce D."/>
            <person name="Han C."/>
            <person name="Tapia R."/>
            <person name="Gilna P."/>
            <person name="Schmutz J."/>
            <person name="Larimer F."/>
            <person name="Land M."/>
            <person name="Hauser L."/>
            <person name="Kyrpides N."/>
            <person name="Kim E."/>
            <person name="Richardson P."/>
        </authorList>
    </citation>
    <scope>NUCLEOTIDE SEQUENCE [LARGE SCALE GENOMIC DNA]</scope>
    <source>
        <strain evidence="2">IMS101</strain>
    </source>
</reference>
<evidence type="ECO:0000256" key="1">
    <source>
        <dbReference type="SAM" id="Phobius"/>
    </source>
</evidence>
<feature type="transmembrane region" description="Helical" evidence="1">
    <location>
        <begin position="48"/>
        <end position="70"/>
    </location>
</feature>
<organism evidence="2">
    <name type="scientific">Trichodesmium erythraeum (strain IMS101)</name>
    <dbReference type="NCBI Taxonomy" id="203124"/>
    <lineage>
        <taxon>Bacteria</taxon>
        <taxon>Bacillati</taxon>
        <taxon>Cyanobacteriota</taxon>
        <taxon>Cyanophyceae</taxon>
        <taxon>Oscillatoriophycideae</taxon>
        <taxon>Oscillatoriales</taxon>
        <taxon>Microcoleaceae</taxon>
        <taxon>Trichodesmium</taxon>
    </lineage>
</organism>
<sequence length="81" mass="8970">MSAPYLPSAIVLLHKRYIGLISYLLCFCSHKNKLVNFTVKIGKFNFSIVGGLLFVLSTAYYLFLIIKIIANSVISVAQLTG</sequence>
<protein>
    <submittedName>
        <fullName evidence="2">Uncharacterized protein</fullName>
    </submittedName>
</protein>
<proteinExistence type="predicted"/>
<feature type="transmembrane region" description="Helical" evidence="1">
    <location>
        <begin position="6"/>
        <end position="27"/>
    </location>
</feature>
<dbReference type="EMBL" id="CP000393">
    <property type="protein sequence ID" value="ABG51006.1"/>
    <property type="molecule type" value="Genomic_DNA"/>
</dbReference>
<dbReference type="KEGG" id="ter:Tery_1746"/>